<evidence type="ECO:0000256" key="1">
    <source>
        <dbReference type="SAM" id="Phobius"/>
    </source>
</evidence>
<dbReference type="EMBL" id="VLLL01000005">
    <property type="protein sequence ID" value="TWJ15408.1"/>
    <property type="molecule type" value="Genomic_DNA"/>
</dbReference>
<reference evidence="2 3" key="1">
    <citation type="journal article" date="2013" name="Stand. Genomic Sci.">
        <title>Genomic Encyclopedia of Type Strains, Phase I: The one thousand microbial genomes (KMG-I) project.</title>
        <authorList>
            <person name="Kyrpides N.C."/>
            <person name="Woyke T."/>
            <person name="Eisen J.A."/>
            <person name="Garrity G."/>
            <person name="Lilburn T.G."/>
            <person name="Beck B.J."/>
            <person name="Whitman W.B."/>
            <person name="Hugenholtz P."/>
            <person name="Klenk H.P."/>
        </authorList>
    </citation>
    <scope>NUCLEOTIDE SEQUENCE [LARGE SCALE GENOMIC DNA]</scope>
    <source>
        <strain evidence="2 3">DSM 45044</strain>
    </source>
</reference>
<gene>
    <name evidence="2" type="ORF">LX16_1111</name>
</gene>
<dbReference type="RefSeq" id="WP_147134040.1">
    <property type="nucleotide sequence ID" value="NZ_BAABIJ010000001.1"/>
</dbReference>
<sequence length="305" mass="33650">MTTRRLDTTALTVRPNGPDWEEFTRAAMNGRHGTDLAVRRMERYRFALLAVVLVVGAPAVPTGLLLTEGVTLLSVSMSLLWVGTILVMALISLKVRRLDHWGPKARRRFRLTGFAAANGLTYEPTPAVVEQPAADLFDSASPTRRHLDRLTSPGGFQVADYREERDWDGAESYWAESGYAVFRLRDTLPHYFAARNAETGPRALRALTPVDGPGGYRVRCRKPDHRPLTRLIEESRILEHASALGGTIQVEIVGARLFLVRPGGFWPLDSPGFWARIDTIVEALSPFLQADDAPSAADGTAQPVP</sequence>
<keyword evidence="1" id="KW-1133">Transmembrane helix</keyword>
<comment type="caution">
    <text evidence="2">The sequence shown here is derived from an EMBL/GenBank/DDBJ whole genome shotgun (WGS) entry which is preliminary data.</text>
</comment>
<accession>A0A562VC23</accession>
<evidence type="ECO:0000313" key="3">
    <source>
        <dbReference type="Proteomes" id="UP000321617"/>
    </source>
</evidence>
<evidence type="ECO:0000313" key="2">
    <source>
        <dbReference type="EMBL" id="TWJ15408.1"/>
    </source>
</evidence>
<keyword evidence="3" id="KW-1185">Reference proteome</keyword>
<proteinExistence type="predicted"/>
<organism evidence="2 3">
    <name type="scientific">Stackebrandtia albiflava</name>
    <dbReference type="NCBI Taxonomy" id="406432"/>
    <lineage>
        <taxon>Bacteria</taxon>
        <taxon>Bacillati</taxon>
        <taxon>Actinomycetota</taxon>
        <taxon>Actinomycetes</taxon>
        <taxon>Glycomycetales</taxon>
        <taxon>Glycomycetaceae</taxon>
        <taxon>Stackebrandtia</taxon>
    </lineage>
</organism>
<dbReference type="OrthoDB" id="5182699at2"/>
<keyword evidence="1" id="KW-0812">Transmembrane</keyword>
<keyword evidence="1" id="KW-0472">Membrane</keyword>
<feature type="transmembrane region" description="Helical" evidence="1">
    <location>
        <begin position="46"/>
        <end position="66"/>
    </location>
</feature>
<name>A0A562VC23_9ACTN</name>
<protein>
    <submittedName>
        <fullName evidence="2">Uncharacterized protein</fullName>
    </submittedName>
</protein>
<dbReference type="Proteomes" id="UP000321617">
    <property type="component" value="Unassembled WGS sequence"/>
</dbReference>
<dbReference type="AlphaFoldDB" id="A0A562VC23"/>
<feature type="transmembrane region" description="Helical" evidence="1">
    <location>
        <begin position="72"/>
        <end position="93"/>
    </location>
</feature>